<evidence type="ECO:0000313" key="2">
    <source>
        <dbReference type="Proteomes" id="UP000012112"/>
    </source>
</evidence>
<gene>
    <name evidence="1" type="ORF">LEP1GSC172_0515</name>
</gene>
<accession>M6W232</accession>
<organism evidence="1 2">
    <name type="scientific">Leptospira noguchii</name>
    <dbReference type="NCBI Taxonomy" id="28182"/>
    <lineage>
        <taxon>Bacteria</taxon>
        <taxon>Pseudomonadati</taxon>
        <taxon>Spirochaetota</taxon>
        <taxon>Spirochaetia</taxon>
        <taxon>Leptospirales</taxon>
        <taxon>Leptospiraceae</taxon>
        <taxon>Leptospira</taxon>
    </lineage>
</organism>
<sequence length="40" mass="4790">MEIHFSTTLFLETHFGASFRSTIKRTALCRDYTSFRSRFQ</sequence>
<comment type="caution">
    <text evidence="1">The sequence shown here is derived from an EMBL/GenBank/DDBJ whole genome shotgun (WGS) entry which is preliminary data.</text>
</comment>
<dbReference type="AlphaFoldDB" id="M6W232"/>
<protein>
    <submittedName>
        <fullName evidence="1">Uncharacterized protein</fullName>
    </submittedName>
</protein>
<dbReference type="EMBL" id="AKWD02000005">
    <property type="protein sequence ID" value="EMO55873.1"/>
    <property type="molecule type" value="Genomic_DNA"/>
</dbReference>
<name>M6W232_9LEPT</name>
<proteinExistence type="predicted"/>
<reference evidence="1 2" key="1">
    <citation type="submission" date="2013-01" db="EMBL/GenBank/DDBJ databases">
        <authorList>
            <person name="Harkins D.M."/>
            <person name="Durkin A.S."/>
            <person name="Brinkac L.M."/>
            <person name="Haft D.H."/>
            <person name="Selengut J.D."/>
            <person name="Sanka R."/>
            <person name="DePew J."/>
            <person name="Purushe J."/>
            <person name="Matthias M.A."/>
            <person name="Vinetz J.M."/>
            <person name="Sutton G.G."/>
            <person name="Nierman W.C."/>
            <person name="Fouts D.E."/>
        </authorList>
    </citation>
    <scope>NUCLEOTIDE SEQUENCE [LARGE SCALE GENOMIC DNA]</scope>
    <source>
        <strain evidence="1 2">HAI1536</strain>
    </source>
</reference>
<evidence type="ECO:0000313" key="1">
    <source>
        <dbReference type="EMBL" id="EMO55873.1"/>
    </source>
</evidence>
<dbReference type="Proteomes" id="UP000012112">
    <property type="component" value="Unassembled WGS sequence"/>
</dbReference>